<evidence type="ECO:0000256" key="2">
    <source>
        <dbReference type="ARBA" id="ARBA00022842"/>
    </source>
</evidence>
<reference evidence="5" key="1">
    <citation type="submission" date="2023-05" db="EMBL/GenBank/DDBJ databases">
        <authorList>
            <person name="Huff M."/>
        </authorList>
    </citation>
    <scope>NUCLEOTIDE SEQUENCE</scope>
</reference>
<keyword evidence="2" id="KW-0460">Magnesium</keyword>
<dbReference type="GO" id="GO:0016102">
    <property type="term" value="P:diterpenoid biosynthetic process"/>
    <property type="evidence" value="ECO:0007669"/>
    <property type="project" value="InterPro"/>
</dbReference>
<proteinExistence type="predicted"/>
<evidence type="ECO:0000256" key="1">
    <source>
        <dbReference type="ARBA" id="ARBA00022723"/>
    </source>
</evidence>
<dbReference type="Pfam" id="PF01397">
    <property type="entry name" value="Terpene_synth"/>
    <property type="match status" value="1"/>
</dbReference>
<dbReference type="Gene3D" id="1.50.10.130">
    <property type="entry name" value="Terpene synthase, N-terminal domain"/>
    <property type="match status" value="1"/>
</dbReference>
<dbReference type="Proteomes" id="UP000834106">
    <property type="component" value="Chromosome 20"/>
</dbReference>
<dbReference type="InterPro" id="IPR036965">
    <property type="entry name" value="Terpene_synth_N_sf"/>
</dbReference>
<dbReference type="CDD" id="cd00684">
    <property type="entry name" value="Terpene_cyclase_plant_C1"/>
    <property type="match status" value="1"/>
</dbReference>
<dbReference type="InterPro" id="IPR008930">
    <property type="entry name" value="Terpenoid_cyclase/PrenylTrfase"/>
</dbReference>
<dbReference type="SUPFAM" id="SSF48576">
    <property type="entry name" value="Terpenoid synthases"/>
    <property type="match status" value="1"/>
</dbReference>
<dbReference type="PANTHER" id="PTHR31225:SF137">
    <property type="entry name" value="TERPENE SYNTHASE 11-RELATED"/>
    <property type="match status" value="1"/>
</dbReference>
<evidence type="ECO:0000259" key="4">
    <source>
        <dbReference type="Pfam" id="PF03936"/>
    </source>
</evidence>
<dbReference type="SUPFAM" id="SSF48239">
    <property type="entry name" value="Terpenoid cyclases/Protein prenyltransferases"/>
    <property type="match status" value="1"/>
</dbReference>
<dbReference type="InterPro" id="IPR005630">
    <property type="entry name" value="Terpene_synthase_metal-bd"/>
</dbReference>
<keyword evidence="6" id="KW-1185">Reference proteome</keyword>
<evidence type="ECO:0000313" key="6">
    <source>
        <dbReference type="Proteomes" id="UP000834106"/>
    </source>
</evidence>
<dbReference type="InterPro" id="IPR034741">
    <property type="entry name" value="Terpene_cyclase-like_1_C"/>
</dbReference>
<dbReference type="FunFam" id="1.10.600.10:FF:000007">
    <property type="entry name" value="Isoprene synthase, chloroplastic"/>
    <property type="match status" value="1"/>
</dbReference>
<evidence type="ECO:0000313" key="5">
    <source>
        <dbReference type="EMBL" id="CAI9783565.1"/>
    </source>
</evidence>
<accession>A0AAD2ED94</accession>
<feature type="domain" description="Terpene synthase N-terminal" evidence="3">
    <location>
        <begin position="42"/>
        <end position="202"/>
    </location>
</feature>
<evidence type="ECO:0000259" key="3">
    <source>
        <dbReference type="Pfam" id="PF01397"/>
    </source>
</evidence>
<dbReference type="SFLD" id="SFLDG01019">
    <property type="entry name" value="Terpene_Cyclase_Like_1_C_Termi"/>
    <property type="match status" value="1"/>
</dbReference>
<dbReference type="Pfam" id="PF03936">
    <property type="entry name" value="Terpene_synth_C"/>
    <property type="match status" value="1"/>
</dbReference>
<dbReference type="EMBL" id="OU503055">
    <property type="protein sequence ID" value="CAI9783565.1"/>
    <property type="molecule type" value="Genomic_DNA"/>
</dbReference>
<dbReference type="InterPro" id="IPR008949">
    <property type="entry name" value="Isoprenoid_synthase_dom_sf"/>
</dbReference>
<dbReference type="InterPro" id="IPR044814">
    <property type="entry name" value="Terpene_cyclase_plant_C1"/>
</dbReference>
<dbReference type="GO" id="GO:0010333">
    <property type="term" value="F:terpene synthase activity"/>
    <property type="evidence" value="ECO:0007669"/>
    <property type="project" value="InterPro"/>
</dbReference>
<name>A0AAD2ED94_9LAMI</name>
<keyword evidence="1" id="KW-0479">Metal-binding</keyword>
<dbReference type="SFLD" id="SFLDS00005">
    <property type="entry name" value="Isoprenoid_Synthase_Type_I"/>
    <property type="match status" value="1"/>
</dbReference>
<dbReference type="Gene3D" id="1.10.600.10">
    <property type="entry name" value="Farnesyl Diphosphate Synthase"/>
    <property type="match status" value="1"/>
</dbReference>
<dbReference type="PANTHER" id="PTHR31225">
    <property type="entry name" value="OS04G0344100 PROTEIN-RELATED"/>
    <property type="match status" value="1"/>
</dbReference>
<dbReference type="GO" id="GO:0000287">
    <property type="term" value="F:magnesium ion binding"/>
    <property type="evidence" value="ECO:0007669"/>
    <property type="project" value="InterPro"/>
</dbReference>
<gene>
    <name evidence="5" type="ORF">FPE_LOCUS31086</name>
</gene>
<sequence length="554" mass="63612">MVAVCDAICGRRSVTMVTVMAMAMIKVVTIRHFASHLFVLGYVLNTMDKTNCSKRIEELQENTRNALQRALDPMAAMELIDTLQWLGIAYNYEEEIDLWLNKLINWDAGDDLHATALRFRLLRTDGWPVSCDVFMKFMEKNGKFKESMSQDTRGLLSLYEASSLGSSGEDILSEAMKFAETHLRLSIPSMGKQHRRQVTRALELPRHLRMARLESRLYIDEYGMGSNFSQILLEQAKLDYNKVQSLHQIELAELSRWWKQLGLVEKLKFGRDRPMECYFWTVGILPDPKYSRARIDLAKTIAILLVIDDIFDTYGSINELLLFNDAIQKWNLDAIEQLPEYMKICYMALYNTTNEIAYMILKEHGRNVLPSLRRVWMNTIEAFMFEANWFNSGHVPNLANYLENAVTTSGSYMALVHIFFLLGEGISHGNVKSMETPYPKIFSCSGQILRLWDDLGTSKEEQDRGDNASSIPLFMKEKNLPSEGEARESIMQLIGNLWKELNTELLSSSLPLPIIRACFNMSRTSQVIYQHEEDSYSSGVDNFVKFLLLEPIGL</sequence>
<organism evidence="5 6">
    <name type="scientific">Fraxinus pennsylvanica</name>
    <dbReference type="NCBI Taxonomy" id="56036"/>
    <lineage>
        <taxon>Eukaryota</taxon>
        <taxon>Viridiplantae</taxon>
        <taxon>Streptophyta</taxon>
        <taxon>Embryophyta</taxon>
        <taxon>Tracheophyta</taxon>
        <taxon>Spermatophyta</taxon>
        <taxon>Magnoliopsida</taxon>
        <taxon>eudicotyledons</taxon>
        <taxon>Gunneridae</taxon>
        <taxon>Pentapetalae</taxon>
        <taxon>asterids</taxon>
        <taxon>lamiids</taxon>
        <taxon>Lamiales</taxon>
        <taxon>Oleaceae</taxon>
        <taxon>Oleeae</taxon>
        <taxon>Fraxinus</taxon>
    </lineage>
</organism>
<dbReference type="InterPro" id="IPR050148">
    <property type="entry name" value="Terpene_synthase-like"/>
</dbReference>
<feature type="domain" description="Terpene synthase metal-binding" evidence="4">
    <location>
        <begin position="259"/>
        <end position="500"/>
    </location>
</feature>
<dbReference type="AlphaFoldDB" id="A0AAD2ED94"/>
<protein>
    <submittedName>
        <fullName evidence="5">Uncharacterized protein</fullName>
    </submittedName>
</protein>
<dbReference type="InterPro" id="IPR001906">
    <property type="entry name" value="Terpene_synth_N"/>
</dbReference>